<dbReference type="KEGG" id="paca:ID47_05125"/>
<evidence type="ECO:0000256" key="3">
    <source>
        <dbReference type="ARBA" id="ARBA00022578"/>
    </source>
</evidence>
<name>A0A077AV19_9PROT</name>
<dbReference type="GO" id="GO:0004803">
    <property type="term" value="F:transposase activity"/>
    <property type="evidence" value="ECO:0007669"/>
    <property type="project" value="UniProtKB-UniRule"/>
</dbReference>
<evidence type="ECO:0000313" key="7">
    <source>
        <dbReference type="EMBL" id="AIK96256.1"/>
    </source>
</evidence>
<reference evidence="7 8" key="1">
    <citation type="submission" date="2014-07" db="EMBL/GenBank/DDBJ databases">
        <title>Comparative genomic insights into amoeba endosymbionts belonging to the families of Holosporaceae and Candidatus Midichloriaceae within Rickettsiales.</title>
        <authorList>
            <person name="Wang Z."/>
            <person name="Wu M."/>
        </authorList>
    </citation>
    <scope>NUCLEOTIDE SEQUENCE [LARGE SCALE GENOMIC DNA]</scope>
    <source>
        <strain evidence="7">PRA3</strain>
    </source>
</reference>
<evidence type="ECO:0000256" key="6">
    <source>
        <dbReference type="RuleBase" id="RU365089"/>
    </source>
</evidence>
<dbReference type="NCBIfam" id="NF033543">
    <property type="entry name" value="transpos_IS256"/>
    <property type="match status" value="1"/>
</dbReference>
<evidence type="ECO:0000313" key="8">
    <source>
        <dbReference type="Proteomes" id="UP000028926"/>
    </source>
</evidence>
<comment type="function">
    <text evidence="1 6">Required for the transposition of the insertion element.</text>
</comment>
<protein>
    <recommendedName>
        <fullName evidence="6">Mutator family transposase</fullName>
    </recommendedName>
</protein>
<evidence type="ECO:0000256" key="1">
    <source>
        <dbReference type="ARBA" id="ARBA00002190"/>
    </source>
</evidence>
<gene>
    <name evidence="7" type="ORF">ID47_05125</name>
</gene>
<dbReference type="eggNOG" id="COG3328">
    <property type="taxonomic scope" value="Bacteria"/>
</dbReference>
<dbReference type="PANTHER" id="PTHR33217">
    <property type="entry name" value="TRANSPOSASE FOR INSERTION SEQUENCE ELEMENT IS1081"/>
    <property type="match status" value="1"/>
</dbReference>
<dbReference type="Pfam" id="PF00872">
    <property type="entry name" value="Transposase_mut"/>
    <property type="match status" value="1"/>
</dbReference>
<organism evidence="7 8">
    <name type="scientific">Candidatus Odyssella acanthamoebae</name>
    <dbReference type="NCBI Taxonomy" id="91604"/>
    <lineage>
        <taxon>Bacteria</taxon>
        <taxon>Pseudomonadati</taxon>
        <taxon>Pseudomonadota</taxon>
        <taxon>Alphaproteobacteria</taxon>
        <taxon>Holosporales</taxon>
        <taxon>Candidatus Paracaedibacteraceae</taxon>
        <taxon>Candidatus Odyssella</taxon>
    </lineage>
</organism>
<accession>A0A077AV19</accession>
<dbReference type="HOGENOM" id="CLU_036805_8_1_5"/>
<dbReference type="GO" id="GO:0006313">
    <property type="term" value="P:DNA transposition"/>
    <property type="evidence" value="ECO:0007669"/>
    <property type="project" value="UniProtKB-UniRule"/>
</dbReference>
<keyword evidence="8" id="KW-1185">Reference proteome</keyword>
<sequence>MTKNNVIDFALPGEFKDQLTEILRQGAQGLILQAVEAEFAAFLDCHNHQKLEDGRQRIVRHGHLPVRKIVTGIGAIPVEMPRSRDRQTHKVDAPIRFISQLLPPYVRRSKSVEAAIPYLYLKGISSGDFSQVMTVLLGKDAVGFSADTVLRLRHQWKEDLDLWDKRRLESKDYVYLWADGVYFQAPMDHEKQCMLVLIGATPEGKKELVGFTDGYRESIQSWSELLLDLTARGLCIPPKLAIGDGAMGFWGALGKIWPTTRHQRCWVHKPANILNKMPKALQSKAKADLHNIWMAESKEEANKAFNVFIEKYQAKYPKATHCLEKDHLELLSFYDFPAEHWKHIRTTNPIESTFATVKHRTKRSKGCLSRETAFIMVFKLIKDAEKTWRRLDGKNQLPKLISGVKFRDGCEVTAAEEIAA</sequence>
<keyword evidence="5 6" id="KW-0233">DNA recombination</keyword>
<keyword evidence="4 6" id="KW-0238">DNA-binding</keyword>
<dbReference type="GO" id="GO:0003677">
    <property type="term" value="F:DNA binding"/>
    <property type="evidence" value="ECO:0007669"/>
    <property type="project" value="UniProtKB-UniRule"/>
</dbReference>
<keyword evidence="6" id="KW-0814">Transposable element</keyword>
<proteinExistence type="inferred from homology"/>
<evidence type="ECO:0000256" key="5">
    <source>
        <dbReference type="ARBA" id="ARBA00023172"/>
    </source>
</evidence>
<dbReference type="RefSeq" id="WP_038464487.1">
    <property type="nucleotide sequence ID" value="NZ_CP008941.1"/>
</dbReference>
<dbReference type="AlphaFoldDB" id="A0A077AV19"/>
<comment type="similarity">
    <text evidence="2 6">Belongs to the transposase mutator family.</text>
</comment>
<dbReference type="PANTHER" id="PTHR33217:SF9">
    <property type="entry name" value="MUTATOR FAMILY TRANSPOSASE"/>
    <property type="match status" value="1"/>
</dbReference>
<dbReference type="OrthoDB" id="165209at2"/>
<dbReference type="InterPro" id="IPR001207">
    <property type="entry name" value="Transposase_mutator"/>
</dbReference>
<dbReference type="EMBL" id="CP008941">
    <property type="protein sequence ID" value="AIK96256.1"/>
    <property type="molecule type" value="Genomic_DNA"/>
</dbReference>
<dbReference type="Proteomes" id="UP000028926">
    <property type="component" value="Chromosome"/>
</dbReference>
<evidence type="ECO:0000256" key="2">
    <source>
        <dbReference type="ARBA" id="ARBA00010961"/>
    </source>
</evidence>
<keyword evidence="3 6" id="KW-0815">Transposition</keyword>
<evidence type="ECO:0000256" key="4">
    <source>
        <dbReference type="ARBA" id="ARBA00023125"/>
    </source>
</evidence>